<evidence type="ECO:0000313" key="9">
    <source>
        <dbReference type="RefSeq" id="XP_065661464.1"/>
    </source>
</evidence>
<dbReference type="Proteomes" id="UP001652625">
    <property type="component" value="Chromosome 09"/>
</dbReference>
<feature type="transmembrane region" description="Helical" evidence="7">
    <location>
        <begin position="447"/>
        <end position="470"/>
    </location>
</feature>
<dbReference type="Pfam" id="PF00209">
    <property type="entry name" value="SNF"/>
    <property type="match status" value="1"/>
</dbReference>
<keyword evidence="5 7" id="KW-0472">Membrane</keyword>
<evidence type="ECO:0000256" key="6">
    <source>
        <dbReference type="RuleBase" id="RU003732"/>
    </source>
</evidence>
<evidence type="ECO:0000313" key="8">
    <source>
        <dbReference type="Proteomes" id="UP001652625"/>
    </source>
</evidence>
<evidence type="ECO:0000256" key="2">
    <source>
        <dbReference type="ARBA" id="ARBA00022448"/>
    </source>
</evidence>
<dbReference type="PROSITE" id="PS50267">
    <property type="entry name" value="NA_NEUROTRAN_SYMP_3"/>
    <property type="match status" value="1"/>
</dbReference>
<feature type="transmembrane region" description="Helical" evidence="7">
    <location>
        <begin position="416"/>
        <end position="441"/>
    </location>
</feature>
<feature type="transmembrane region" description="Helical" evidence="7">
    <location>
        <begin position="491"/>
        <end position="513"/>
    </location>
</feature>
<dbReference type="PRINTS" id="PR00176">
    <property type="entry name" value="NANEUSMPORT"/>
</dbReference>
<dbReference type="GeneID" id="100204977"/>
<dbReference type="PANTHER" id="PTHR11616:SF182">
    <property type="entry name" value="TRANSPORTER"/>
    <property type="match status" value="1"/>
</dbReference>
<feature type="transmembrane region" description="Helical" evidence="7">
    <location>
        <begin position="376"/>
        <end position="395"/>
    </location>
</feature>
<dbReference type="PROSITE" id="PS00610">
    <property type="entry name" value="NA_NEUROTRAN_SYMP_1"/>
    <property type="match status" value="1"/>
</dbReference>
<dbReference type="PANTHER" id="PTHR11616">
    <property type="entry name" value="SODIUM/CHLORIDE DEPENDENT TRANSPORTER"/>
    <property type="match status" value="1"/>
</dbReference>
<feature type="transmembrane region" description="Helical" evidence="7">
    <location>
        <begin position="270"/>
        <end position="287"/>
    </location>
</feature>
<feature type="transmembrane region" description="Helical" evidence="7">
    <location>
        <begin position="299"/>
        <end position="320"/>
    </location>
</feature>
<sequence>MKEYKISVTDDINNVQNKSIVKERESWGNKIEFFLAILSYAVGLGNVWRFPYLVQKNGGGAFLIPYLLTLITMGIPIFFLELGVGQRLQKGPLHAWNHLSPYFAGIGLASVMVAFLVSSYYNMIIGWCFYYLFISFQKNVPYAKCPVTTDQFGNKTLVEECSKSSPTTYFWYRVVLNSSDSIEDSGIFNWKLCLCLLLAWVVVYLTSFKGTSSMGKTVYFTSLFPYVVLTAFFIRMVMLKGSYTGIKHMFTPKFEKLKNAEIWLDGASQIFYSLGLGFGGLISMSSYNHINNNIMRDTIMVSIIDCGTSIFAGTVIFGILGYKATFNYELCLKENLKHGTNRTCDLKEFLDQVAEGPGLTFIAFTEAMSTMSGTPFWSVLFFIMLLTLGIGTMIGSVEGVRTTLIDLKFISLRKELVHLILCSILFCLGLLFCQGSGIYWLQMFDTYSASVSLLVIALLESFIVVYVYGIKNFEDDIEFMLGKRPNFFWKFGWCVTAPLLIVSILIASLYGLFSKTITYNSWNSFQFKVEKKSYPSWGIAFSFFLLFVSVVIVPLTMLFVKLGWFKIKKKVDWNNEDFDMSSNPVKPLIKSKDEE</sequence>
<dbReference type="NCBIfam" id="NF037979">
    <property type="entry name" value="Na_transp"/>
    <property type="match status" value="1"/>
</dbReference>
<gene>
    <name evidence="9" type="primary">LOC100204977</name>
</gene>
<feature type="transmembrane region" description="Helical" evidence="7">
    <location>
        <begin position="62"/>
        <end position="82"/>
    </location>
</feature>
<keyword evidence="2 6" id="KW-0813">Transport</keyword>
<dbReference type="RefSeq" id="XP_065661464.1">
    <property type="nucleotide sequence ID" value="XM_065805392.1"/>
</dbReference>
<reference evidence="9" key="1">
    <citation type="submission" date="2025-08" db="UniProtKB">
        <authorList>
            <consortium name="RefSeq"/>
        </authorList>
    </citation>
    <scope>IDENTIFICATION</scope>
</reference>
<keyword evidence="8" id="KW-1185">Reference proteome</keyword>
<feature type="transmembrane region" description="Helical" evidence="7">
    <location>
        <begin position="537"/>
        <end position="560"/>
    </location>
</feature>
<name>A0ABM4CIB1_HYDVU</name>
<evidence type="ECO:0000256" key="3">
    <source>
        <dbReference type="ARBA" id="ARBA00022692"/>
    </source>
</evidence>
<comment type="subcellular location">
    <subcellularLocation>
        <location evidence="1">Membrane</location>
        <topology evidence="1">Multi-pass membrane protein</topology>
    </subcellularLocation>
</comment>
<feature type="transmembrane region" description="Helical" evidence="7">
    <location>
        <begin position="102"/>
        <end position="133"/>
    </location>
</feature>
<dbReference type="InterPro" id="IPR037272">
    <property type="entry name" value="SNS_sf"/>
</dbReference>
<feature type="transmembrane region" description="Helical" evidence="7">
    <location>
        <begin position="187"/>
        <end position="206"/>
    </location>
</feature>
<dbReference type="SUPFAM" id="SSF161070">
    <property type="entry name" value="SNF-like"/>
    <property type="match status" value="1"/>
</dbReference>
<keyword evidence="3 6" id="KW-0812">Transmembrane</keyword>
<evidence type="ECO:0000256" key="7">
    <source>
        <dbReference type="SAM" id="Phobius"/>
    </source>
</evidence>
<dbReference type="InterPro" id="IPR000175">
    <property type="entry name" value="Na/ntran_symport"/>
</dbReference>
<keyword evidence="4 7" id="KW-1133">Transmembrane helix</keyword>
<comment type="similarity">
    <text evidence="6">Belongs to the sodium:neurotransmitter symporter (SNF) (TC 2.A.22) family.</text>
</comment>
<evidence type="ECO:0000256" key="1">
    <source>
        <dbReference type="ARBA" id="ARBA00004141"/>
    </source>
</evidence>
<protein>
    <recommendedName>
        <fullName evidence="6">Transporter</fullName>
    </recommendedName>
</protein>
<accession>A0ABM4CIB1</accession>
<proteinExistence type="inferred from homology"/>
<feature type="transmembrane region" description="Helical" evidence="7">
    <location>
        <begin position="218"/>
        <end position="238"/>
    </location>
</feature>
<feature type="transmembrane region" description="Helical" evidence="7">
    <location>
        <begin position="31"/>
        <end position="50"/>
    </location>
</feature>
<evidence type="ECO:0000256" key="5">
    <source>
        <dbReference type="ARBA" id="ARBA00023136"/>
    </source>
</evidence>
<organism evidence="8 9">
    <name type="scientific">Hydra vulgaris</name>
    <name type="common">Hydra</name>
    <name type="synonym">Hydra attenuata</name>
    <dbReference type="NCBI Taxonomy" id="6087"/>
    <lineage>
        <taxon>Eukaryota</taxon>
        <taxon>Metazoa</taxon>
        <taxon>Cnidaria</taxon>
        <taxon>Hydrozoa</taxon>
        <taxon>Hydroidolina</taxon>
        <taxon>Anthoathecata</taxon>
        <taxon>Aplanulata</taxon>
        <taxon>Hydridae</taxon>
        <taxon>Hydra</taxon>
    </lineage>
</organism>
<evidence type="ECO:0000256" key="4">
    <source>
        <dbReference type="ARBA" id="ARBA00022989"/>
    </source>
</evidence>
<keyword evidence="6" id="KW-0769">Symport</keyword>